<reference evidence="2" key="1">
    <citation type="submission" date="2021-07" db="EMBL/GenBank/DDBJ databases">
        <title>Draft genome of Mortierella alpina, strain LL118, isolated from an aspen leaf litter sample.</title>
        <authorList>
            <person name="Yang S."/>
            <person name="Vinatzer B.A."/>
        </authorList>
    </citation>
    <scope>NUCLEOTIDE SEQUENCE</scope>
    <source>
        <strain evidence="2">LL118</strain>
    </source>
</reference>
<feature type="region of interest" description="Disordered" evidence="1">
    <location>
        <begin position="583"/>
        <end position="830"/>
    </location>
</feature>
<feature type="region of interest" description="Disordered" evidence="1">
    <location>
        <begin position="916"/>
        <end position="949"/>
    </location>
</feature>
<feature type="region of interest" description="Disordered" evidence="1">
    <location>
        <begin position="1"/>
        <end position="258"/>
    </location>
</feature>
<gene>
    <name evidence="2" type="ORF">KVV02_005674</name>
</gene>
<protein>
    <submittedName>
        <fullName evidence="2">Uncharacterized protein</fullName>
    </submittedName>
</protein>
<feature type="compositionally biased region" description="Basic and acidic residues" evidence="1">
    <location>
        <begin position="630"/>
        <end position="648"/>
    </location>
</feature>
<proteinExistence type="predicted"/>
<evidence type="ECO:0000313" key="3">
    <source>
        <dbReference type="Proteomes" id="UP000717515"/>
    </source>
</evidence>
<name>A0A9P8D0R7_MORAP</name>
<feature type="compositionally biased region" description="Basic and acidic residues" evidence="1">
    <location>
        <begin position="125"/>
        <end position="140"/>
    </location>
</feature>
<evidence type="ECO:0000256" key="1">
    <source>
        <dbReference type="SAM" id="MobiDB-lite"/>
    </source>
</evidence>
<feature type="region of interest" description="Disordered" evidence="1">
    <location>
        <begin position="373"/>
        <end position="392"/>
    </location>
</feature>
<dbReference type="Proteomes" id="UP000717515">
    <property type="component" value="Unassembled WGS sequence"/>
</dbReference>
<dbReference type="EMBL" id="JAIFTL010000025">
    <property type="protein sequence ID" value="KAG9326169.1"/>
    <property type="molecule type" value="Genomic_DNA"/>
</dbReference>
<feature type="compositionally biased region" description="Basic residues" evidence="1">
    <location>
        <begin position="332"/>
        <end position="349"/>
    </location>
</feature>
<comment type="caution">
    <text evidence="2">The sequence shown here is derived from an EMBL/GenBank/DDBJ whole genome shotgun (WGS) entry which is preliminary data.</text>
</comment>
<feature type="compositionally biased region" description="Pro residues" evidence="1">
    <location>
        <begin position="190"/>
        <end position="204"/>
    </location>
</feature>
<dbReference type="AlphaFoldDB" id="A0A9P8D0R7"/>
<feature type="compositionally biased region" description="Polar residues" evidence="1">
    <location>
        <begin position="797"/>
        <end position="806"/>
    </location>
</feature>
<sequence length="949" mass="105500">MPSNSPIATNMDMAHAATTPASSPGLPAHKTHQSPSPAPLQPEAASRSSSIDDERDRAPMSQAVPSLSDQPARQQLSASPSFTRHSPVSGAAAQPPYSDRPHPDERSYNPQPPTQEYGAQWQAPQERHAGFTDHRERHPPESSQYQHEPPYYNGPSAPWSRADSPSAAQAGPRHLSFTRHGSQHQQQGPRSPPPYPQRPRPTPSEIPTHKPYPGMPPSPVGPTGAPARSPEEYQNKRHHIESDSEGYSDPDRVNREREAYYGGSYYHYNGKAQEYSDDYRNQHHQHHHHPASSSVTSSMHGAPTHPEGLPALAPRPHRYSMEEDQGQDSPSQKHHHSHNHHQHYSHHQQPHQYQQHQAQQYTVSSATQIKKENEPTASAPFRIHSARGTPKGPLPIEVQISLLTSVLKHDPFNCPIRKTTQAWECISREQHIRARTCSRRFDNIIQASIAGRDRPVGTEDQQATKKRLLEQLFEMMNQPQALKRMQKKRRYRSEDTDRRLLLETIRLNPFAQKVGQVAKAWEDVRDALKMKVHARQCIRRVNRMVKPYQLRERMYKGHIPDEMKEANDDLVKQVIQLMRMAGQGGSLDDEDSASGISDSDDQEDPYMEPRCQENNTHEDDELEEDEDEDMMSRSESEQRNHARRRDGDASVTGNALTPRSPGAPVIPSPSTLSTTPSHSASISGPSSTPTTPGKRGRPRNVGHPSSEVTRHSSHGSVDRTKSHPQPVYNNLDGPHESSMARQRIWEGEGPEQNPTRLLGSGDPDDRAAATDSGYAAQGQGQGPTLQSTPLSSPLSVHSPTRSQLAPSAQGPGHARHYSRGGEPLESGDYKRPIKHARTNSRGVMHEGAPATRADAGLRMGGLTTMRNPAHDVNGRPAQSTHANEMALDPSSTTAPTAQQFRDVLITGGARYLLHTGDHHGSFHKNMGVPSPYPRSEGQSHYPPRDRELR</sequence>
<feature type="region of interest" description="Disordered" evidence="1">
    <location>
        <begin position="280"/>
        <end position="364"/>
    </location>
</feature>
<feature type="compositionally biased region" description="Polar residues" evidence="1">
    <location>
        <begin position="63"/>
        <end position="86"/>
    </location>
</feature>
<evidence type="ECO:0000313" key="2">
    <source>
        <dbReference type="EMBL" id="KAG9326169.1"/>
    </source>
</evidence>
<feature type="compositionally biased region" description="Basic and acidic residues" evidence="1">
    <location>
        <begin position="249"/>
        <end position="258"/>
    </location>
</feature>
<feature type="compositionally biased region" description="Low complexity" evidence="1">
    <location>
        <begin position="350"/>
        <end position="361"/>
    </location>
</feature>
<feature type="compositionally biased region" description="Acidic residues" evidence="1">
    <location>
        <begin position="587"/>
        <end position="606"/>
    </location>
</feature>
<feature type="compositionally biased region" description="Low complexity" evidence="1">
    <location>
        <begin position="668"/>
        <end position="692"/>
    </location>
</feature>
<accession>A0A9P8D0R7</accession>
<feature type="compositionally biased region" description="Low complexity" evidence="1">
    <location>
        <begin position="783"/>
        <end position="795"/>
    </location>
</feature>
<organism evidence="2 3">
    <name type="scientific">Mortierella alpina</name>
    <name type="common">Oleaginous fungus</name>
    <name type="synonym">Mortierella renispora</name>
    <dbReference type="NCBI Taxonomy" id="64518"/>
    <lineage>
        <taxon>Eukaryota</taxon>
        <taxon>Fungi</taxon>
        <taxon>Fungi incertae sedis</taxon>
        <taxon>Mucoromycota</taxon>
        <taxon>Mortierellomycotina</taxon>
        <taxon>Mortierellomycetes</taxon>
        <taxon>Mortierellales</taxon>
        <taxon>Mortierellaceae</taxon>
        <taxon>Mortierella</taxon>
    </lineage>
</organism>
<feature type="compositionally biased region" description="Acidic residues" evidence="1">
    <location>
        <begin position="618"/>
        <end position="629"/>
    </location>
</feature>